<proteinExistence type="inferred from homology"/>
<dbReference type="InterPro" id="IPR004027">
    <property type="entry name" value="SEC_C_motif"/>
</dbReference>
<dbReference type="EMBL" id="FQZT01000009">
    <property type="protein sequence ID" value="SHJ51969.1"/>
    <property type="molecule type" value="Genomic_DNA"/>
</dbReference>
<dbReference type="InterPro" id="IPR023006">
    <property type="entry name" value="YchJ-like"/>
</dbReference>
<evidence type="ECO:0000259" key="3">
    <source>
        <dbReference type="Pfam" id="PF17775"/>
    </source>
</evidence>
<sequence>MLNMTEECPCCSGKQYAECCGPFHRGEAVAKTAEQLMRSRFSAYAKKDIDYLYQTTHPNKRDENFRTEMEAWANRAEFTDLEILGKKQGGALDKEGKVEFIAYYRQFGEEKQMHELSRFKRYQKRWVYVDGVIE</sequence>
<dbReference type="Pfam" id="PF17775">
    <property type="entry name" value="YchJ_M-like"/>
    <property type="match status" value="1"/>
</dbReference>
<dbReference type="PANTHER" id="PTHR33747:SF1">
    <property type="entry name" value="ADENYLATE CYCLASE-ASSOCIATED CAP C-TERMINAL DOMAIN-CONTAINING PROTEIN"/>
    <property type="match status" value="1"/>
</dbReference>
<evidence type="ECO:0000256" key="1">
    <source>
        <dbReference type="ARBA" id="ARBA00010839"/>
    </source>
</evidence>
<dbReference type="InterPro" id="IPR032710">
    <property type="entry name" value="NTF2-like_dom_sf"/>
</dbReference>
<reference evidence="4 5" key="1">
    <citation type="submission" date="2016-11" db="EMBL/GenBank/DDBJ databases">
        <authorList>
            <person name="Jaros S."/>
            <person name="Januszkiewicz K."/>
            <person name="Wedrychowicz H."/>
        </authorList>
    </citation>
    <scope>NUCLEOTIDE SEQUENCE [LARGE SCALE GENOMIC DNA]</scope>
    <source>
        <strain evidence="4 5">DSM 5091</strain>
    </source>
</reference>
<dbReference type="STRING" id="1122189.SAMN02745165_02577"/>
<organism evidence="4 5">
    <name type="scientific">Malonomonas rubra DSM 5091</name>
    <dbReference type="NCBI Taxonomy" id="1122189"/>
    <lineage>
        <taxon>Bacteria</taxon>
        <taxon>Pseudomonadati</taxon>
        <taxon>Thermodesulfobacteriota</taxon>
        <taxon>Desulfuromonadia</taxon>
        <taxon>Desulfuromonadales</taxon>
        <taxon>Geopsychrobacteraceae</taxon>
        <taxon>Malonomonas</taxon>
    </lineage>
</organism>
<comment type="similarity">
    <text evidence="1 2">Belongs to the UPF0225 family.</text>
</comment>
<dbReference type="Proteomes" id="UP000184171">
    <property type="component" value="Unassembled WGS sequence"/>
</dbReference>
<dbReference type="HAMAP" id="MF_00612">
    <property type="entry name" value="UPF0225"/>
    <property type="match status" value="1"/>
</dbReference>
<evidence type="ECO:0000313" key="4">
    <source>
        <dbReference type="EMBL" id="SHJ51969.1"/>
    </source>
</evidence>
<dbReference type="RefSeq" id="WP_072909143.1">
    <property type="nucleotide sequence ID" value="NZ_FQZT01000009.1"/>
</dbReference>
<dbReference type="Gene3D" id="3.10.450.50">
    <property type="match status" value="1"/>
</dbReference>
<dbReference type="PANTHER" id="PTHR33747">
    <property type="entry name" value="UPF0225 PROTEIN SCO1677"/>
    <property type="match status" value="1"/>
</dbReference>
<keyword evidence="5" id="KW-1185">Reference proteome</keyword>
<dbReference type="SUPFAM" id="SSF54427">
    <property type="entry name" value="NTF2-like"/>
    <property type="match status" value="1"/>
</dbReference>
<evidence type="ECO:0000256" key="2">
    <source>
        <dbReference type="HAMAP-Rule" id="MF_00612"/>
    </source>
</evidence>
<protein>
    <recommendedName>
        <fullName evidence="2">UPF0225 protein SAMN02745165_02577</fullName>
    </recommendedName>
</protein>
<feature type="domain" description="YchJ-like middle NTF2-like" evidence="3">
    <location>
        <begin position="32"/>
        <end position="131"/>
    </location>
</feature>
<dbReference type="InterPro" id="IPR048469">
    <property type="entry name" value="YchJ-like_M"/>
</dbReference>
<accession>A0A1M6JZ48</accession>
<dbReference type="Pfam" id="PF02810">
    <property type="entry name" value="SEC-C"/>
    <property type="match status" value="1"/>
</dbReference>
<name>A0A1M6JZ48_MALRU</name>
<gene>
    <name evidence="4" type="ORF">SAMN02745165_02577</name>
</gene>
<dbReference type="AlphaFoldDB" id="A0A1M6JZ48"/>
<evidence type="ECO:0000313" key="5">
    <source>
        <dbReference type="Proteomes" id="UP000184171"/>
    </source>
</evidence>
<dbReference type="OrthoDB" id="21421at2"/>